<gene>
    <name evidence="3" type="ORF">ECPE_LOCUS1701</name>
</gene>
<evidence type="ECO:0000256" key="1">
    <source>
        <dbReference type="ARBA" id="ARBA00009550"/>
    </source>
</evidence>
<reference evidence="3 4" key="1">
    <citation type="submission" date="2018-11" db="EMBL/GenBank/DDBJ databases">
        <authorList>
            <consortium name="Pathogen Informatics"/>
        </authorList>
    </citation>
    <scope>NUCLEOTIDE SEQUENCE [LARGE SCALE GENOMIC DNA]</scope>
    <source>
        <strain evidence="3 4">Egypt</strain>
    </source>
</reference>
<comment type="similarity">
    <text evidence="1">Belongs to the taxilin family.</text>
</comment>
<evidence type="ECO:0000313" key="4">
    <source>
        <dbReference type="Proteomes" id="UP000272942"/>
    </source>
</evidence>
<dbReference type="Pfam" id="PF09728">
    <property type="entry name" value="Taxilin"/>
    <property type="match status" value="1"/>
</dbReference>
<dbReference type="AlphaFoldDB" id="A0A3P8HDU9"/>
<dbReference type="GO" id="GO:0019905">
    <property type="term" value="F:syntaxin binding"/>
    <property type="evidence" value="ECO:0007669"/>
    <property type="project" value="InterPro"/>
</dbReference>
<dbReference type="EMBL" id="UZAN01013458">
    <property type="protein sequence ID" value="VDP44523.1"/>
    <property type="molecule type" value="Genomic_DNA"/>
</dbReference>
<keyword evidence="4" id="KW-1185">Reference proteome</keyword>
<proteinExistence type="inferred from homology"/>
<dbReference type="OrthoDB" id="10626614at2759"/>
<protein>
    <submittedName>
        <fullName evidence="3">Uncharacterized protein</fullName>
    </submittedName>
</protein>
<evidence type="ECO:0000313" key="3">
    <source>
        <dbReference type="EMBL" id="VDP44523.1"/>
    </source>
</evidence>
<evidence type="ECO:0000256" key="2">
    <source>
        <dbReference type="SAM" id="MobiDB-lite"/>
    </source>
</evidence>
<dbReference type="PANTHER" id="PTHR16127:SF13">
    <property type="entry name" value="GH01188P"/>
    <property type="match status" value="1"/>
</dbReference>
<dbReference type="Proteomes" id="UP000272942">
    <property type="component" value="Unassembled WGS sequence"/>
</dbReference>
<feature type="compositionally biased region" description="Polar residues" evidence="2">
    <location>
        <begin position="73"/>
        <end position="103"/>
    </location>
</feature>
<dbReference type="InterPro" id="IPR026183">
    <property type="entry name" value="Taxilin_fam"/>
</dbReference>
<feature type="compositionally biased region" description="Basic and acidic residues" evidence="2">
    <location>
        <begin position="34"/>
        <end position="48"/>
    </location>
</feature>
<organism evidence="3 4">
    <name type="scientific">Echinostoma caproni</name>
    <dbReference type="NCBI Taxonomy" id="27848"/>
    <lineage>
        <taxon>Eukaryota</taxon>
        <taxon>Metazoa</taxon>
        <taxon>Spiralia</taxon>
        <taxon>Lophotrochozoa</taxon>
        <taxon>Platyhelminthes</taxon>
        <taxon>Trematoda</taxon>
        <taxon>Digenea</taxon>
        <taxon>Plagiorchiida</taxon>
        <taxon>Echinostomata</taxon>
        <taxon>Echinostomatoidea</taxon>
        <taxon>Echinostomatidae</taxon>
        <taxon>Echinostoma</taxon>
    </lineage>
</organism>
<feature type="region of interest" description="Disordered" evidence="2">
    <location>
        <begin position="34"/>
        <end position="144"/>
    </location>
</feature>
<accession>A0A3P8HDU9</accession>
<dbReference type="PANTHER" id="PTHR16127">
    <property type="entry name" value="TAXILIN"/>
    <property type="match status" value="1"/>
</dbReference>
<feature type="compositionally biased region" description="Polar residues" evidence="2">
    <location>
        <begin position="122"/>
        <end position="135"/>
    </location>
</feature>
<sequence length="144" mass="15833">MAKRVRQAERDVVEWQGKWELSQRSLLELVEEHKKKTEEAAASKKQSERLAGLCRALQHQLSELRRPTANPPADQSTPSVPGDGDSQTESGRNNTVPDGSPTGSEVEAEQSKPDNETPLTEPESQSVNSQQNGTANRDESSSRL</sequence>
<name>A0A3P8HDU9_9TREM</name>